<comment type="subunit">
    <text evidence="2">Component of the EKC/KEOPS complex composed of at least BUD32, CGI121, GON7, KAE1 and PCC1; the whole complex dimerizes.</text>
</comment>
<dbReference type="PROSITE" id="PS00109">
    <property type="entry name" value="PROTEIN_KINASE_TYR"/>
    <property type="match status" value="1"/>
</dbReference>
<dbReference type="Proteomes" id="UP001287356">
    <property type="component" value="Unassembled WGS sequence"/>
</dbReference>
<feature type="region of interest" description="Disordered" evidence="15">
    <location>
        <begin position="485"/>
        <end position="506"/>
    </location>
</feature>
<dbReference type="GO" id="GO:0005634">
    <property type="term" value="C:nucleus"/>
    <property type="evidence" value="ECO:0007669"/>
    <property type="project" value="TreeGrafter"/>
</dbReference>
<dbReference type="GO" id="GO:0043484">
    <property type="term" value="P:regulation of RNA splicing"/>
    <property type="evidence" value="ECO:0007669"/>
    <property type="project" value="TreeGrafter"/>
</dbReference>
<keyword evidence="9 17" id="KW-0418">Kinase</keyword>
<keyword evidence="10" id="KW-0067">ATP-binding</keyword>
<comment type="function">
    <text evidence="1">Component of the EKC/KEOPS complex that is required for the formation of a threonylcarbamoyl group on adenosine at position 37 (t(6)A37) in tRNAs that read codons beginning with adenine. The complex is probably involved in the transfer of the threonylcarbamoyl moiety of threonylcarbamoyl-AMP (TC-AMP) to the N6 group of A37. BUD32 has ATPase activity in the context of the EKC/KEOPS complex and likely plays a supporting role to the catalytic subunit KAE1. The EKC/KEOPS complex also promotes both telomere uncapping and telomere elongation. The complex is required for efficient recruitment of transcriptional coactivators.</text>
</comment>
<evidence type="ECO:0000256" key="2">
    <source>
        <dbReference type="ARBA" id="ARBA00011534"/>
    </source>
</evidence>
<dbReference type="EC" id="2.7.11.1" evidence="3"/>
<dbReference type="InterPro" id="IPR051175">
    <property type="entry name" value="CLK_kinases"/>
</dbReference>
<comment type="catalytic activity">
    <reaction evidence="14">
        <text>L-seryl-[protein] + ATP = O-phospho-L-seryl-[protein] + ADP + H(+)</text>
        <dbReference type="Rhea" id="RHEA:17989"/>
        <dbReference type="Rhea" id="RHEA-COMP:9863"/>
        <dbReference type="Rhea" id="RHEA-COMP:11604"/>
        <dbReference type="ChEBI" id="CHEBI:15378"/>
        <dbReference type="ChEBI" id="CHEBI:29999"/>
        <dbReference type="ChEBI" id="CHEBI:30616"/>
        <dbReference type="ChEBI" id="CHEBI:83421"/>
        <dbReference type="ChEBI" id="CHEBI:456216"/>
        <dbReference type="EC" id="2.7.11.1"/>
    </reaction>
</comment>
<evidence type="ECO:0000256" key="9">
    <source>
        <dbReference type="ARBA" id="ARBA00022777"/>
    </source>
</evidence>
<dbReference type="SMART" id="SM00220">
    <property type="entry name" value="S_TKc"/>
    <property type="match status" value="1"/>
</dbReference>
<evidence type="ECO:0000256" key="13">
    <source>
        <dbReference type="ARBA" id="ARBA00047899"/>
    </source>
</evidence>
<evidence type="ECO:0000256" key="7">
    <source>
        <dbReference type="ARBA" id="ARBA00022679"/>
    </source>
</evidence>
<dbReference type="GO" id="GO:0005524">
    <property type="term" value="F:ATP binding"/>
    <property type="evidence" value="ECO:0007669"/>
    <property type="project" value="UniProtKB-KW"/>
</dbReference>
<evidence type="ECO:0000256" key="15">
    <source>
        <dbReference type="SAM" id="MobiDB-lite"/>
    </source>
</evidence>
<dbReference type="GO" id="GO:0004674">
    <property type="term" value="F:protein serine/threonine kinase activity"/>
    <property type="evidence" value="ECO:0007669"/>
    <property type="project" value="UniProtKB-KW"/>
</dbReference>
<dbReference type="InterPro" id="IPR011009">
    <property type="entry name" value="Kinase-like_dom_sf"/>
</dbReference>
<keyword evidence="8" id="KW-0547">Nucleotide-binding</keyword>
<dbReference type="SUPFAM" id="SSF56112">
    <property type="entry name" value="Protein kinase-like (PK-like)"/>
    <property type="match status" value="1"/>
</dbReference>
<comment type="catalytic activity">
    <reaction evidence="13">
        <text>L-threonyl-[protein] + ATP = O-phospho-L-threonyl-[protein] + ADP + H(+)</text>
        <dbReference type="Rhea" id="RHEA:46608"/>
        <dbReference type="Rhea" id="RHEA-COMP:11060"/>
        <dbReference type="Rhea" id="RHEA-COMP:11605"/>
        <dbReference type="ChEBI" id="CHEBI:15378"/>
        <dbReference type="ChEBI" id="CHEBI:30013"/>
        <dbReference type="ChEBI" id="CHEBI:30616"/>
        <dbReference type="ChEBI" id="CHEBI:61977"/>
        <dbReference type="ChEBI" id="CHEBI:456216"/>
        <dbReference type="EC" id="2.7.11.1"/>
    </reaction>
</comment>
<keyword evidence="6" id="KW-0723">Serine/threonine-protein kinase</keyword>
<keyword evidence="18" id="KW-1185">Reference proteome</keyword>
<evidence type="ECO:0000313" key="18">
    <source>
        <dbReference type="Proteomes" id="UP001287356"/>
    </source>
</evidence>
<keyword evidence="7" id="KW-0808">Transferase</keyword>
<dbReference type="EMBL" id="JAULSN010000007">
    <property type="protein sequence ID" value="KAK3366762.1"/>
    <property type="molecule type" value="Genomic_DNA"/>
</dbReference>
<dbReference type="AlphaFoldDB" id="A0AAE0N122"/>
<evidence type="ECO:0000256" key="4">
    <source>
        <dbReference type="ARBA" id="ARBA00013948"/>
    </source>
</evidence>
<proteinExistence type="predicted"/>
<evidence type="ECO:0000256" key="10">
    <source>
        <dbReference type="ARBA" id="ARBA00022840"/>
    </source>
</evidence>
<organism evidence="17 18">
    <name type="scientific">Lasiosphaeria ovina</name>
    <dbReference type="NCBI Taxonomy" id="92902"/>
    <lineage>
        <taxon>Eukaryota</taxon>
        <taxon>Fungi</taxon>
        <taxon>Dikarya</taxon>
        <taxon>Ascomycota</taxon>
        <taxon>Pezizomycotina</taxon>
        <taxon>Sordariomycetes</taxon>
        <taxon>Sordariomycetidae</taxon>
        <taxon>Sordariales</taxon>
        <taxon>Lasiosphaeriaceae</taxon>
        <taxon>Lasiosphaeria</taxon>
    </lineage>
</organism>
<evidence type="ECO:0000259" key="16">
    <source>
        <dbReference type="PROSITE" id="PS50011"/>
    </source>
</evidence>
<evidence type="ECO:0000313" key="17">
    <source>
        <dbReference type="EMBL" id="KAK3366762.1"/>
    </source>
</evidence>
<name>A0AAE0N122_9PEZI</name>
<dbReference type="PANTHER" id="PTHR45646:SF11">
    <property type="entry name" value="SERINE_THREONINE-PROTEIN KINASE DOA"/>
    <property type="match status" value="1"/>
</dbReference>
<accession>A0AAE0N122</accession>
<dbReference type="InterPro" id="IPR000719">
    <property type="entry name" value="Prot_kinase_dom"/>
</dbReference>
<dbReference type="PROSITE" id="PS50011">
    <property type="entry name" value="PROTEIN_KINASE_DOM"/>
    <property type="match status" value="1"/>
</dbReference>
<evidence type="ECO:0000256" key="8">
    <source>
        <dbReference type="ARBA" id="ARBA00022741"/>
    </source>
</evidence>
<dbReference type="PANTHER" id="PTHR45646">
    <property type="entry name" value="SERINE/THREONINE-PROTEIN KINASE DOA-RELATED"/>
    <property type="match status" value="1"/>
</dbReference>
<dbReference type="InterPro" id="IPR008266">
    <property type="entry name" value="Tyr_kinase_AS"/>
</dbReference>
<comment type="caution">
    <text evidence="17">The sequence shown here is derived from an EMBL/GenBank/DDBJ whole genome shotgun (WGS) entry which is preliminary data.</text>
</comment>
<evidence type="ECO:0000256" key="1">
    <source>
        <dbReference type="ARBA" id="ARBA00003747"/>
    </source>
</evidence>
<dbReference type="Gene3D" id="1.10.510.10">
    <property type="entry name" value="Transferase(Phosphotransferase) domain 1"/>
    <property type="match status" value="1"/>
</dbReference>
<sequence>MEHNQQSTQEPEYTYFAGLDVAEDPNLYRPGGFHPVLLGDVLDDRFRVVHKLGCGGQATVWLCRDIIRNNWRAIKIHTANASHDDCADLAAARLFTAAADTDTETDTGRLAEQLWRRHLAVPLEHFRVHGPNGSHLCSVLPVLGPSVDNAADHFRAVRAPHAIKDLCFQLVEAMHSLHRMGLCHGDFRPGNILLRTTDDIDRLSEDALVELFGEPVLLADEYMEEFDETLGPHVPKYLVQPAGLYMDDERARRYISTTIAVIDFGVSFSPETSGDNIKNASTGIPVAYGAPEDIFAKGQLGFPSDVWSLAATLFVAVSGALPFSDFFGLKTMMPWLESYLGPLPAVYRPGWERYLDATNTVRHAFEDYGTRVRDDERIPVSRTNESVDKTRERRVKEWGTEDTLEAILRRELRFPVETANTSGADEGEGEGEDGGDVVHDYCMSLDDIAQLADLLRRMFAWMPQDRATLDEVLAHPWFEGHRITADTTDGHDDSDADSAASPNGWGASLGLSGVTTRILRRVAGFLGYASDADESELGSEVQQTTHRT</sequence>
<reference evidence="17" key="1">
    <citation type="journal article" date="2023" name="Mol. Phylogenet. Evol.">
        <title>Genome-scale phylogeny and comparative genomics of the fungal order Sordariales.</title>
        <authorList>
            <person name="Hensen N."/>
            <person name="Bonometti L."/>
            <person name="Westerberg I."/>
            <person name="Brannstrom I.O."/>
            <person name="Guillou S."/>
            <person name="Cros-Aarteil S."/>
            <person name="Calhoun S."/>
            <person name="Haridas S."/>
            <person name="Kuo A."/>
            <person name="Mondo S."/>
            <person name="Pangilinan J."/>
            <person name="Riley R."/>
            <person name="LaButti K."/>
            <person name="Andreopoulos B."/>
            <person name="Lipzen A."/>
            <person name="Chen C."/>
            <person name="Yan M."/>
            <person name="Daum C."/>
            <person name="Ng V."/>
            <person name="Clum A."/>
            <person name="Steindorff A."/>
            <person name="Ohm R.A."/>
            <person name="Martin F."/>
            <person name="Silar P."/>
            <person name="Natvig D.O."/>
            <person name="Lalanne C."/>
            <person name="Gautier V."/>
            <person name="Ament-Velasquez S.L."/>
            <person name="Kruys A."/>
            <person name="Hutchinson M.I."/>
            <person name="Powell A.J."/>
            <person name="Barry K."/>
            <person name="Miller A.N."/>
            <person name="Grigoriev I.V."/>
            <person name="Debuchy R."/>
            <person name="Gladieux P."/>
            <person name="Hiltunen Thoren M."/>
            <person name="Johannesson H."/>
        </authorList>
    </citation>
    <scope>NUCLEOTIDE SEQUENCE</scope>
    <source>
        <strain evidence="17">CBS 958.72</strain>
    </source>
</reference>
<evidence type="ECO:0000256" key="6">
    <source>
        <dbReference type="ARBA" id="ARBA00022527"/>
    </source>
</evidence>
<reference evidence="17" key="2">
    <citation type="submission" date="2023-06" db="EMBL/GenBank/DDBJ databases">
        <authorList>
            <consortium name="Lawrence Berkeley National Laboratory"/>
            <person name="Haridas S."/>
            <person name="Hensen N."/>
            <person name="Bonometti L."/>
            <person name="Westerberg I."/>
            <person name="Brannstrom I.O."/>
            <person name="Guillou S."/>
            <person name="Cros-Aarteil S."/>
            <person name="Calhoun S."/>
            <person name="Kuo A."/>
            <person name="Mondo S."/>
            <person name="Pangilinan J."/>
            <person name="Riley R."/>
            <person name="Labutti K."/>
            <person name="Andreopoulos B."/>
            <person name="Lipzen A."/>
            <person name="Chen C."/>
            <person name="Yanf M."/>
            <person name="Daum C."/>
            <person name="Ng V."/>
            <person name="Clum A."/>
            <person name="Steindorff A."/>
            <person name="Ohm R."/>
            <person name="Martin F."/>
            <person name="Silar P."/>
            <person name="Natvig D."/>
            <person name="Lalanne C."/>
            <person name="Gautier V."/>
            <person name="Ament-Velasquez S.L."/>
            <person name="Kruys A."/>
            <person name="Hutchinson M.I."/>
            <person name="Powell A.J."/>
            <person name="Barry K."/>
            <person name="Miller A.N."/>
            <person name="Grigoriev I.V."/>
            <person name="Debuchy R."/>
            <person name="Gladieux P."/>
            <person name="Thoren M.H."/>
            <person name="Johannesson H."/>
        </authorList>
    </citation>
    <scope>NUCLEOTIDE SEQUENCE</scope>
    <source>
        <strain evidence="17">CBS 958.72</strain>
    </source>
</reference>
<protein>
    <recommendedName>
        <fullName evidence="5">EKC/KEOPS complex subunit BUD32</fullName>
        <ecNumber evidence="3">2.7.11.1</ecNumber>
    </recommendedName>
    <alternativeName>
        <fullName evidence="11 12">Atypical Serine/threonine protein kinase BUD32</fullName>
    </alternativeName>
    <alternativeName>
        <fullName evidence="4">EKC/KEOPS complex subunit bud32</fullName>
    </alternativeName>
</protein>
<evidence type="ECO:0000256" key="3">
    <source>
        <dbReference type="ARBA" id="ARBA00012513"/>
    </source>
</evidence>
<evidence type="ECO:0000256" key="12">
    <source>
        <dbReference type="ARBA" id="ARBA00033194"/>
    </source>
</evidence>
<evidence type="ECO:0000256" key="5">
    <source>
        <dbReference type="ARBA" id="ARBA00019973"/>
    </source>
</evidence>
<evidence type="ECO:0000256" key="11">
    <source>
        <dbReference type="ARBA" id="ARBA00030980"/>
    </source>
</evidence>
<gene>
    <name evidence="17" type="ORF">B0T24DRAFT_534581</name>
</gene>
<feature type="domain" description="Protein kinase" evidence="16">
    <location>
        <begin position="46"/>
        <end position="478"/>
    </location>
</feature>
<evidence type="ECO:0000256" key="14">
    <source>
        <dbReference type="ARBA" id="ARBA00048679"/>
    </source>
</evidence>
<dbReference type="Gene3D" id="3.30.200.20">
    <property type="entry name" value="Phosphorylase Kinase, domain 1"/>
    <property type="match status" value="1"/>
</dbReference>